<dbReference type="NCBIfam" id="TIGR01031">
    <property type="entry name" value="rpmF_bact"/>
    <property type="match status" value="1"/>
</dbReference>
<reference evidence="4" key="1">
    <citation type="submission" date="2020-05" db="EMBL/GenBank/DDBJ databases">
        <authorList>
            <person name="Chiriac C."/>
            <person name="Salcher M."/>
            <person name="Ghai R."/>
            <person name="Kavagutti S V."/>
        </authorList>
    </citation>
    <scope>NUCLEOTIDE SEQUENCE</scope>
</reference>
<dbReference type="InterPro" id="IPR002677">
    <property type="entry name" value="Ribosomal_bL32"/>
</dbReference>
<accession>A0A6J6X7X6</accession>
<dbReference type="HAMAP" id="MF_00340">
    <property type="entry name" value="Ribosomal_bL32"/>
    <property type="match status" value="1"/>
</dbReference>
<organism evidence="4">
    <name type="scientific">freshwater metagenome</name>
    <dbReference type="NCBI Taxonomy" id="449393"/>
    <lineage>
        <taxon>unclassified sequences</taxon>
        <taxon>metagenomes</taxon>
        <taxon>ecological metagenomes</taxon>
    </lineage>
</organism>
<proteinExistence type="inferred from homology"/>
<dbReference type="PANTHER" id="PTHR35534:SF1">
    <property type="entry name" value="LARGE RIBOSOMAL SUBUNIT PROTEIN BL32"/>
    <property type="match status" value="1"/>
</dbReference>
<dbReference type="EMBL" id="CAFAAB010000164">
    <property type="protein sequence ID" value="CAB4791338.1"/>
    <property type="molecule type" value="Genomic_DNA"/>
</dbReference>
<dbReference type="SUPFAM" id="SSF57829">
    <property type="entry name" value="Zn-binding ribosomal proteins"/>
    <property type="match status" value="1"/>
</dbReference>
<name>A0A6J6X7X6_9ZZZZ</name>
<dbReference type="PANTHER" id="PTHR35534">
    <property type="entry name" value="50S RIBOSOMAL PROTEIN L32"/>
    <property type="match status" value="1"/>
</dbReference>
<dbReference type="GO" id="GO:0015934">
    <property type="term" value="C:large ribosomal subunit"/>
    <property type="evidence" value="ECO:0007669"/>
    <property type="project" value="InterPro"/>
</dbReference>
<evidence type="ECO:0000256" key="1">
    <source>
        <dbReference type="ARBA" id="ARBA00008560"/>
    </source>
</evidence>
<evidence type="ECO:0000313" key="4">
    <source>
        <dbReference type="EMBL" id="CAB4791338.1"/>
    </source>
</evidence>
<dbReference type="InterPro" id="IPR011332">
    <property type="entry name" value="Ribosomal_zn-bd"/>
</dbReference>
<evidence type="ECO:0000256" key="3">
    <source>
        <dbReference type="ARBA" id="ARBA00023274"/>
    </source>
</evidence>
<comment type="similarity">
    <text evidence="1">Belongs to the bacterial ribosomal protein bL32 family.</text>
</comment>
<dbReference type="Pfam" id="PF01783">
    <property type="entry name" value="Ribosomal_L32p"/>
    <property type="match status" value="1"/>
</dbReference>
<gene>
    <name evidence="4" type="ORF">UFOPK2958_01224</name>
</gene>
<keyword evidence="2" id="KW-0689">Ribosomal protein</keyword>
<dbReference type="AlphaFoldDB" id="A0A6J6X7X6"/>
<sequence length="59" mass="6706">MPVPKRKTSKARTRARRASNWRLELPSRSTCPQCSVAKLPHVVCPQCGWYKGRVAIEVN</sequence>
<dbReference type="InterPro" id="IPR044957">
    <property type="entry name" value="Ribosomal_bL32_bact"/>
</dbReference>
<dbReference type="GO" id="GO:0003735">
    <property type="term" value="F:structural constituent of ribosome"/>
    <property type="evidence" value="ECO:0007669"/>
    <property type="project" value="InterPro"/>
</dbReference>
<dbReference type="GO" id="GO:0006412">
    <property type="term" value="P:translation"/>
    <property type="evidence" value="ECO:0007669"/>
    <property type="project" value="InterPro"/>
</dbReference>
<evidence type="ECO:0000256" key="2">
    <source>
        <dbReference type="ARBA" id="ARBA00022980"/>
    </source>
</evidence>
<dbReference type="Gene3D" id="1.20.5.640">
    <property type="entry name" value="Single helix bin"/>
    <property type="match status" value="1"/>
</dbReference>
<protein>
    <submittedName>
        <fullName evidence="4">Unannotated protein</fullName>
    </submittedName>
</protein>
<keyword evidence="3" id="KW-0687">Ribonucleoprotein</keyword>